<keyword evidence="2" id="KW-0472">Membrane</keyword>
<dbReference type="GO" id="GO:0015920">
    <property type="term" value="P:lipopolysaccharide transport"/>
    <property type="evidence" value="ECO:0007669"/>
    <property type="project" value="InterPro"/>
</dbReference>
<gene>
    <name evidence="2" type="primary">lptD</name>
    <name evidence="4" type="ORF">FJM67_02545</name>
</gene>
<comment type="subunit">
    <text evidence="2">Component of the lipopolysaccharide transport and assembly complex. Interacts with LptE and LptA.</text>
</comment>
<dbReference type="GO" id="GO:1990351">
    <property type="term" value="C:transporter complex"/>
    <property type="evidence" value="ECO:0007669"/>
    <property type="project" value="TreeGrafter"/>
</dbReference>
<comment type="caution">
    <text evidence="2">Lacks conserved residue(s) required for the propagation of feature annotation.</text>
</comment>
<accession>A0A501X3A9</accession>
<reference evidence="4 5" key="1">
    <citation type="submission" date="2019-06" db="EMBL/GenBank/DDBJ databases">
        <title>A novel bacterium of genus Marinomonas, isolated from coastal sand.</title>
        <authorList>
            <person name="Huang H."/>
            <person name="Mo K."/>
            <person name="Hu Y."/>
        </authorList>
    </citation>
    <scope>NUCLEOTIDE SEQUENCE [LARGE SCALE GENOMIC DNA]</scope>
    <source>
        <strain evidence="4 5">HB171799</strain>
    </source>
</reference>
<evidence type="ECO:0000313" key="4">
    <source>
        <dbReference type="EMBL" id="TPE54954.1"/>
    </source>
</evidence>
<dbReference type="InterPro" id="IPR050218">
    <property type="entry name" value="LptD"/>
</dbReference>
<dbReference type="AlphaFoldDB" id="A0A501X3A9"/>
<evidence type="ECO:0000313" key="5">
    <source>
        <dbReference type="Proteomes" id="UP000315901"/>
    </source>
</evidence>
<comment type="caution">
    <text evidence="4">The sequence shown here is derived from an EMBL/GenBank/DDBJ whole genome shotgun (WGS) entry which is preliminary data.</text>
</comment>
<sequence precursor="true">MPSHLRHYILLFHSLCVLPAMANQWDWVPREALEPAQQATLNRYCSGAYIDAWQPLSQNHTELEADLIFRDNSGQVHLSGAAQIRQPESTLAAQTIVGQPDRYYRATGDVSVRGPGQLIRSQEGYVAEANSTEPTTFTDAQFLAHQTGLRGEAKLLAQHSDGVIFIEEGFYTTCEPGGSNWQLYGSSIELDPNSGFGTAKHVQVRIDGNPIFYFPWLRFPIDNRRQSGFLFPSFSYNSDEGISVSAPYYLNLAPNFDATLTPHWRENYESGAGFVLNGYGADLEVRHLSPFGSSLFEQSTFYDAQEEEGSLRKFTSTQKLNSSITVGTLLEDNPTPNITPDMNTTSMGEKDNYERSFYGDASFGNFSTRATVKRYYTPDETLDQPLEWKPRVEASYRYANTFLNYAPTAQLTEFYDPDETAIDGRRRVLNQDISVVASNAWGELKLGALHQFRDYQLNDYKTDSRSDEKVDHLTYYLDTGIVFERSFLLQDSIWRQTLEPKLTYVNAPYLEQSNIPNFDASETTLTYNQAFAHQRFSGNDRVGDTRQVAIGVESRFYDGNNVERWTLKAGQLFYLDDRRVDLTGDTGDVVDDDPRSSILTSASYRQSDVFSFSANVNYDADLEQVDLAQTTMKYTPENGVVVNLGFSYVFDEDPDSVTRQSDLATIVPLSANWHLFHQQTYDWTAEQETKKVTGFGFENCCLKMSFSYQYWLNDSSQYDSGLFLNFILRSLSGVGRTNSETSIANDYWNNGQVGY</sequence>
<feature type="chain" id="PRO_5021522091" description="LPS-assembly protein LptD" evidence="2">
    <location>
        <begin position="23"/>
        <end position="755"/>
    </location>
</feature>
<evidence type="ECO:0000256" key="1">
    <source>
        <dbReference type="ARBA" id="ARBA00023237"/>
    </source>
</evidence>
<keyword evidence="2" id="KW-0732">Signal</keyword>
<dbReference type="Pfam" id="PF04453">
    <property type="entry name" value="LptD"/>
    <property type="match status" value="1"/>
</dbReference>
<dbReference type="EMBL" id="VFRR01000003">
    <property type="protein sequence ID" value="TPE54954.1"/>
    <property type="molecule type" value="Genomic_DNA"/>
</dbReference>
<evidence type="ECO:0000256" key="2">
    <source>
        <dbReference type="HAMAP-Rule" id="MF_01411"/>
    </source>
</evidence>
<comment type="function">
    <text evidence="2">Together with LptE, is involved in the assembly of lipopolysaccharide (LPS) at the surface of the outer membrane.</text>
</comment>
<keyword evidence="1 2" id="KW-0998">Cell outer membrane</keyword>
<feature type="domain" description="LptD C-terminal" evidence="3">
    <location>
        <begin position="342"/>
        <end position="673"/>
    </location>
</feature>
<evidence type="ECO:0000259" key="3">
    <source>
        <dbReference type="Pfam" id="PF04453"/>
    </source>
</evidence>
<feature type="signal peptide" evidence="2">
    <location>
        <begin position="1"/>
        <end position="22"/>
    </location>
</feature>
<dbReference type="OrthoDB" id="9760225at2"/>
<keyword evidence="5" id="KW-1185">Reference proteome</keyword>
<dbReference type="HAMAP" id="MF_01411">
    <property type="entry name" value="LPS_assembly_LptD"/>
    <property type="match status" value="1"/>
</dbReference>
<organism evidence="4 5">
    <name type="scientific">Maribrevibacterium harenarium</name>
    <dbReference type="NCBI Taxonomy" id="2589817"/>
    <lineage>
        <taxon>Bacteria</taxon>
        <taxon>Pseudomonadati</taxon>
        <taxon>Pseudomonadota</taxon>
        <taxon>Gammaproteobacteria</taxon>
        <taxon>Oceanospirillales</taxon>
        <taxon>Oceanospirillaceae</taxon>
        <taxon>Maribrevibacterium</taxon>
    </lineage>
</organism>
<dbReference type="PANTHER" id="PTHR30189:SF1">
    <property type="entry name" value="LPS-ASSEMBLY PROTEIN LPTD"/>
    <property type="match status" value="1"/>
</dbReference>
<protein>
    <recommendedName>
        <fullName evidence="2">LPS-assembly protein LptD</fullName>
    </recommendedName>
</protein>
<dbReference type="GO" id="GO:0043165">
    <property type="term" value="P:Gram-negative-bacterium-type cell outer membrane assembly"/>
    <property type="evidence" value="ECO:0007669"/>
    <property type="project" value="UniProtKB-UniRule"/>
</dbReference>
<comment type="similarity">
    <text evidence="2">Belongs to the LptD family.</text>
</comment>
<dbReference type="GO" id="GO:0009279">
    <property type="term" value="C:cell outer membrane"/>
    <property type="evidence" value="ECO:0007669"/>
    <property type="project" value="UniProtKB-SubCell"/>
</dbReference>
<dbReference type="PANTHER" id="PTHR30189">
    <property type="entry name" value="LPS-ASSEMBLY PROTEIN"/>
    <property type="match status" value="1"/>
</dbReference>
<name>A0A501X3A9_9GAMM</name>
<dbReference type="RefSeq" id="WP_140587123.1">
    <property type="nucleotide sequence ID" value="NZ_VFRR01000003.1"/>
</dbReference>
<comment type="subcellular location">
    <subcellularLocation>
        <location evidence="2">Cell outer membrane</location>
    </subcellularLocation>
</comment>
<dbReference type="InterPro" id="IPR020889">
    <property type="entry name" value="LipoPS_assembly_LptD"/>
</dbReference>
<dbReference type="InterPro" id="IPR007543">
    <property type="entry name" value="LptD_C"/>
</dbReference>
<proteinExistence type="inferred from homology"/>
<dbReference type="Proteomes" id="UP000315901">
    <property type="component" value="Unassembled WGS sequence"/>
</dbReference>